<reference evidence="1 2" key="1">
    <citation type="submission" date="2020-08" db="EMBL/GenBank/DDBJ databases">
        <title>Sphingobacterium sp. DN00404 isolated from aquaculture water.</title>
        <authorList>
            <person name="Zhang M."/>
        </authorList>
    </citation>
    <scope>NUCLEOTIDE SEQUENCE [LARGE SCALE GENOMIC DNA]</scope>
    <source>
        <strain evidence="1 2">DN00404</strain>
    </source>
</reference>
<evidence type="ECO:0008006" key="3">
    <source>
        <dbReference type="Google" id="ProtNLM"/>
    </source>
</evidence>
<dbReference type="EMBL" id="JACOIK010000017">
    <property type="protein sequence ID" value="MBD1434973.1"/>
    <property type="molecule type" value="Genomic_DNA"/>
</dbReference>
<sequence>MVLKKILPLFVVFLVSCHNDQNSFIAPTYRGKSPLGEIKNLPIISDESRPFSLDTASWIQIYGTGETDIGLASIDPTYWYKADEVEIYLQDISGENIKLSFPLHDENGKSVEIKHEKEDVLFVAGYDSQKRLYRAQISIPLRKFANSVHKEQKLKLNVTVADNDDKIKQKAKLVWVGERDPGYDSLISYGEIVLKEKIENPLENSDNSPLQSLYQPMKTNLMDRDTNFVDIANLIFGLVNKAEDFSARMYSTWDTTSLHLHLIILDNREGAIMQGNIEKSVYLHDRGWIENEAGNTIWQMTNYHTQHAGGAEKNRKVDTAIYLPKGKYALRYVTDESHSWDNWDDKPPETPFYGIVIFRKEAY</sequence>
<dbReference type="RefSeq" id="WP_190995832.1">
    <property type="nucleotide sequence ID" value="NZ_JACOIK010000017.1"/>
</dbReference>
<proteinExistence type="predicted"/>
<organism evidence="1 2">
    <name type="scientific">Sphingobacterium micropteri</name>
    <dbReference type="NCBI Taxonomy" id="2763501"/>
    <lineage>
        <taxon>Bacteria</taxon>
        <taxon>Pseudomonadati</taxon>
        <taxon>Bacteroidota</taxon>
        <taxon>Sphingobacteriia</taxon>
        <taxon>Sphingobacteriales</taxon>
        <taxon>Sphingobacteriaceae</taxon>
        <taxon>Sphingobacterium</taxon>
    </lineage>
</organism>
<name>A0ABR7YUE2_9SPHI</name>
<evidence type="ECO:0000313" key="2">
    <source>
        <dbReference type="Proteomes" id="UP000602759"/>
    </source>
</evidence>
<accession>A0ABR7YUE2</accession>
<dbReference type="PROSITE" id="PS51257">
    <property type="entry name" value="PROKAR_LIPOPROTEIN"/>
    <property type="match status" value="1"/>
</dbReference>
<comment type="caution">
    <text evidence="1">The sequence shown here is derived from an EMBL/GenBank/DDBJ whole genome shotgun (WGS) entry which is preliminary data.</text>
</comment>
<evidence type="ECO:0000313" key="1">
    <source>
        <dbReference type="EMBL" id="MBD1434973.1"/>
    </source>
</evidence>
<protein>
    <recommendedName>
        <fullName evidence="3">DUF5000 domain-containing protein</fullName>
    </recommendedName>
</protein>
<keyword evidence="2" id="KW-1185">Reference proteome</keyword>
<dbReference type="Proteomes" id="UP000602759">
    <property type="component" value="Unassembled WGS sequence"/>
</dbReference>
<gene>
    <name evidence="1" type="ORF">H8B06_19290</name>
</gene>